<dbReference type="EMBL" id="CP012850">
    <property type="protein sequence ID" value="ALI35222.1"/>
    <property type="molecule type" value="Genomic_DNA"/>
</dbReference>
<proteinExistence type="predicted"/>
<accession>A0A654M6V6</accession>
<reference evidence="2" key="1">
    <citation type="submission" date="2015-10" db="EMBL/GenBank/DDBJ databases">
        <title>Niche specialization of a soil ammonia-oxidizing archaeon, Candidatus Nitrosocosmicus oleophilus.</title>
        <authorList>
            <person name="Jung M.-Y."/>
            <person name="Rhee S.-K."/>
        </authorList>
    </citation>
    <scope>NUCLEOTIDE SEQUENCE [LARGE SCALE GENOMIC DNA]</scope>
    <source>
        <strain evidence="2">MY3</strain>
    </source>
</reference>
<sequence>MQVDANNCDHPILSIFFVLNPDKQYRLVVLYGLEGTIIPKRVIESTALFILSLNLWVRNSITKPKFINHS</sequence>
<name>A0A654M6V6_9ARCH</name>
<keyword evidence="2" id="KW-1185">Reference proteome</keyword>
<evidence type="ECO:0000313" key="2">
    <source>
        <dbReference type="Proteomes" id="UP000058925"/>
    </source>
</evidence>
<dbReference type="KEGG" id="taa:NMY3_01017"/>
<gene>
    <name evidence="1" type="ORF">NMY3_01017</name>
</gene>
<organism evidence="1 2">
    <name type="scientific">Candidatus Nitrosocosmicus oleophilus</name>
    <dbReference type="NCBI Taxonomy" id="1353260"/>
    <lineage>
        <taxon>Archaea</taxon>
        <taxon>Nitrososphaerota</taxon>
        <taxon>Nitrososphaeria</taxon>
        <taxon>Nitrososphaerales</taxon>
        <taxon>Nitrososphaeraceae</taxon>
        <taxon>Candidatus Nitrosocosmicus</taxon>
    </lineage>
</organism>
<evidence type="ECO:0000313" key="1">
    <source>
        <dbReference type="EMBL" id="ALI35222.1"/>
    </source>
</evidence>
<dbReference type="Proteomes" id="UP000058925">
    <property type="component" value="Chromosome"/>
</dbReference>
<protein>
    <submittedName>
        <fullName evidence="1">Uncharacterized protein</fullName>
    </submittedName>
</protein>
<dbReference type="AlphaFoldDB" id="A0A654M6V6"/>
<dbReference type="GeneID" id="60421136"/>
<dbReference type="RefSeq" id="WP_196817738.1">
    <property type="nucleotide sequence ID" value="NZ_CP012850.1"/>
</dbReference>